<keyword evidence="7" id="KW-0406">Ion transport</keyword>
<feature type="domain" description="RCK N-terminal" evidence="11">
    <location>
        <begin position="396"/>
        <end position="511"/>
    </location>
</feature>
<evidence type="ECO:0000256" key="8">
    <source>
        <dbReference type="ARBA" id="ARBA00023136"/>
    </source>
</evidence>
<evidence type="ECO:0000256" key="5">
    <source>
        <dbReference type="ARBA" id="ARBA00022692"/>
    </source>
</evidence>
<evidence type="ECO:0000256" key="1">
    <source>
        <dbReference type="ARBA" id="ARBA00004141"/>
    </source>
</evidence>
<keyword evidence="8 9" id="KW-0472">Membrane</keyword>
<comment type="subcellular location">
    <subcellularLocation>
        <location evidence="1">Membrane</location>
        <topology evidence="1">Multi-pass membrane protein</topology>
    </subcellularLocation>
</comment>
<feature type="transmembrane region" description="Helical" evidence="9">
    <location>
        <begin position="82"/>
        <end position="110"/>
    </location>
</feature>
<dbReference type="Gene3D" id="1.20.1530.20">
    <property type="match status" value="1"/>
</dbReference>
<protein>
    <submittedName>
        <fullName evidence="12">Potassium transporter Kef</fullName>
    </submittedName>
</protein>
<evidence type="ECO:0000256" key="7">
    <source>
        <dbReference type="ARBA" id="ARBA00023065"/>
    </source>
</evidence>
<reference evidence="12 13" key="1">
    <citation type="submission" date="2019-03" db="EMBL/GenBank/DDBJ databases">
        <title>Draft genome of Gammaproteobacteria bacterium LSUCC0057, a member of the SAR92 clade.</title>
        <authorList>
            <person name="Lanclos V.C."/>
            <person name="Doiron C."/>
            <person name="Henson M.W."/>
            <person name="Thrash J.C."/>
        </authorList>
    </citation>
    <scope>NUCLEOTIDE SEQUENCE [LARGE SCALE GENOMIC DNA]</scope>
    <source>
        <strain evidence="12 13">LSUCC0057</strain>
    </source>
</reference>
<dbReference type="Gene3D" id="3.40.50.720">
    <property type="entry name" value="NAD(P)-binding Rossmann-like Domain"/>
    <property type="match status" value="1"/>
</dbReference>
<evidence type="ECO:0000256" key="6">
    <source>
        <dbReference type="ARBA" id="ARBA00022989"/>
    </source>
</evidence>
<feature type="domain" description="Cation/H+ exchanger transmembrane" evidence="10">
    <location>
        <begin position="15"/>
        <end position="357"/>
    </location>
</feature>
<dbReference type="Pfam" id="PF02254">
    <property type="entry name" value="TrkA_N"/>
    <property type="match status" value="1"/>
</dbReference>
<feature type="transmembrane region" description="Helical" evidence="9">
    <location>
        <begin position="280"/>
        <end position="304"/>
    </location>
</feature>
<dbReference type="EMBL" id="SPIA01000001">
    <property type="protein sequence ID" value="TFH69326.1"/>
    <property type="molecule type" value="Genomic_DNA"/>
</dbReference>
<comment type="similarity">
    <text evidence="2">Belongs to the monovalent cation:proton antiporter 2 (CPA2) transporter (TC 2.A.37) family.</text>
</comment>
<feature type="transmembrane region" description="Helical" evidence="9">
    <location>
        <begin position="122"/>
        <end position="142"/>
    </location>
</feature>
<evidence type="ECO:0000256" key="2">
    <source>
        <dbReference type="ARBA" id="ARBA00005551"/>
    </source>
</evidence>
<dbReference type="OrthoDB" id="3418949at2"/>
<dbReference type="GO" id="GO:0016020">
    <property type="term" value="C:membrane"/>
    <property type="evidence" value="ECO:0007669"/>
    <property type="project" value="UniProtKB-SubCell"/>
</dbReference>
<gene>
    <name evidence="12" type="ORF">E3W66_01905</name>
</gene>
<dbReference type="Pfam" id="PF00999">
    <property type="entry name" value="Na_H_Exchanger"/>
    <property type="match status" value="1"/>
</dbReference>
<evidence type="ECO:0000259" key="10">
    <source>
        <dbReference type="Pfam" id="PF00999"/>
    </source>
</evidence>
<keyword evidence="6 9" id="KW-1133">Transmembrane helix</keyword>
<feature type="transmembrane region" description="Helical" evidence="9">
    <location>
        <begin position="311"/>
        <end position="330"/>
    </location>
</feature>
<keyword evidence="3" id="KW-0813">Transport</keyword>
<feature type="transmembrane region" description="Helical" evidence="9">
    <location>
        <begin position="342"/>
        <end position="360"/>
    </location>
</feature>
<evidence type="ECO:0000313" key="13">
    <source>
        <dbReference type="Proteomes" id="UP000298133"/>
    </source>
</evidence>
<evidence type="ECO:0000313" key="12">
    <source>
        <dbReference type="EMBL" id="TFH69326.1"/>
    </source>
</evidence>
<comment type="caution">
    <text evidence="12">The sequence shown here is derived from an EMBL/GenBank/DDBJ whole genome shotgun (WGS) entry which is preliminary data.</text>
</comment>
<organism evidence="12 13">
    <name type="scientific">Gammaproteobacteria bacterium LSUCC0057</name>
    <dbReference type="NCBI Taxonomy" id="2559237"/>
    <lineage>
        <taxon>Bacteria</taxon>
        <taxon>Pseudomonadati</taxon>
        <taxon>Pseudomonadota</taxon>
        <taxon>Gammaproteobacteria</taxon>
        <taxon>Cellvibrionales</taxon>
        <taxon>Porticoccaceae</taxon>
        <taxon>SAR92 clade</taxon>
    </lineage>
</organism>
<dbReference type="InterPro" id="IPR038770">
    <property type="entry name" value="Na+/solute_symporter_sf"/>
</dbReference>
<feature type="transmembrane region" description="Helical" evidence="9">
    <location>
        <begin position="257"/>
        <end position="274"/>
    </location>
</feature>
<feature type="transmembrane region" description="Helical" evidence="9">
    <location>
        <begin position="207"/>
        <end position="223"/>
    </location>
</feature>
<keyword evidence="4" id="KW-0050">Antiport</keyword>
<dbReference type="InterPro" id="IPR003148">
    <property type="entry name" value="RCK_N"/>
</dbReference>
<evidence type="ECO:0000256" key="3">
    <source>
        <dbReference type="ARBA" id="ARBA00022448"/>
    </source>
</evidence>
<dbReference type="PANTHER" id="PTHR42751:SF1">
    <property type="entry name" value="CATION_PROTON ANTIPORTER YBAL-RELATED"/>
    <property type="match status" value="1"/>
</dbReference>
<evidence type="ECO:0000259" key="11">
    <source>
        <dbReference type="Pfam" id="PF02254"/>
    </source>
</evidence>
<dbReference type="GO" id="GO:1902600">
    <property type="term" value="P:proton transmembrane transport"/>
    <property type="evidence" value="ECO:0007669"/>
    <property type="project" value="InterPro"/>
</dbReference>
<evidence type="ECO:0000256" key="9">
    <source>
        <dbReference type="SAM" id="Phobius"/>
    </source>
</evidence>
<evidence type="ECO:0000256" key="4">
    <source>
        <dbReference type="ARBA" id="ARBA00022449"/>
    </source>
</evidence>
<name>A0A4Y8UKF9_9GAMM</name>
<dbReference type="PANTHER" id="PTHR42751">
    <property type="entry name" value="SODIUM/HYDROGEN EXCHANGER FAMILY/TRKA DOMAIN PROTEIN"/>
    <property type="match status" value="1"/>
</dbReference>
<keyword evidence="13" id="KW-1185">Reference proteome</keyword>
<accession>A0A4Y8UKF9</accession>
<dbReference type="AlphaFoldDB" id="A0A4Y8UKF9"/>
<feature type="transmembrane region" description="Helical" evidence="9">
    <location>
        <begin position="29"/>
        <end position="47"/>
    </location>
</feature>
<dbReference type="GO" id="GO:0006813">
    <property type="term" value="P:potassium ion transport"/>
    <property type="evidence" value="ECO:0007669"/>
    <property type="project" value="InterPro"/>
</dbReference>
<dbReference type="InterPro" id="IPR006153">
    <property type="entry name" value="Cation/H_exchanger_TM"/>
</dbReference>
<dbReference type="InterPro" id="IPR036291">
    <property type="entry name" value="NAD(P)-bd_dom_sf"/>
</dbReference>
<feature type="transmembrane region" description="Helical" evidence="9">
    <location>
        <begin position="154"/>
        <end position="173"/>
    </location>
</feature>
<keyword evidence="5 9" id="KW-0812">Transmembrane</keyword>
<dbReference type="SUPFAM" id="SSF51735">
    <property type="entry name" value="NAD(P)-binding Rossmann-fold domains"/>
    <property type="match status" value="1"/>
</dbReference>
<dbReference type="GO" id="GO:0015297">
    <property type="term" value="F:antiporter activity"/>
    <property type="evidence" value="ECO:0007669"/>
    <property type="project" value="UniProtKB-KW"/>
</dbReference>
<sequence length="532" mass="57746">MADALPLSTHLAALLAALAGGVLVKPLKLPPLAGYLAAGFVLYLLGFRATTGIEQLAELGITLMLFTIGLKLDLRSLASREILLPSLAATLVWSAVVTVKLLLVVAWLGGWLAPLTLTVEQALLIAFALSFSSTVCIIKLLQEHDELKTRHGRIAIGVLIIQDLLAVAFLVAALGKYPSPWALALPLLWFARPLLDRLLRYGGHGELLPLAGLALALSAAWLFELVDVKGDLGALLLGALLAGRDKSAELYKSLNQFKDLFLVGFFLSIGLTALPDWQSLWLALAITLLLLLKGVLFFALLVALKVAVRSAFLAALALTNFSEFGLIVAQMGYQQGWLESRWLVTLALAVTLSFVVSSLLSQHAHSLYSRWRRALYRFAPGQQLQHQPISVEGAEVLVVGLGRVGSAAYDRLVQSYPGRVCGIDVDEQRQAEHLKAGRRVLLGDGEDIDFWSKLELNTVSLIMLSVPNVSEMQFMIEQMRGSGFGGRIVCIARYEDERQLLLKVGADAVFSYFSEVGVGFADEGQRLLAGTR</sequence>
<dbReference type="Proteomes" id="UP000298133">
    <property type="component" value="Unassembled WGS sequence"/>
</dbReference>
<proteinExistence type="inferred from homology"/>